<organism evidence="1 2">
    <name type="scientific">Trifolium pratense</name>
    <name type="common">Red clover</name>
    <dbReference type="NCBI Taxonomy" id="57577"/>
    <lineage>
        <taxon>Eukaryota</taxon>
        <taxon>Viridiplantae</taxon>
        <taxon>Streptophyta</taxon>
        <taxon>Embryophyta</taxon>
        <taxon>Tracheophyta</taxon>
        <taxon>Spermatophyta</taxon>
        <taxon>Magnoliopsida</taxon>
        <taxon>eudicotyledons</taxon>
        <taxon>Gunneridae</taxon>
        <taxon>Pentapetalae</taxon>
        <taxon>rosids</taxon>
        <taxon>fabids</taxon>
        <taxon>Fabales</taxon>
        <taxon>Fabaceae</taxon>
        <taxon>Papilionoideae</taxon>
        <taxon>50 kb inversion clade</taxon>
        <taxon>NPAAA clade</taxon>
        <taxon>Hologalegina</taxon>
        <taxon>IRL clade</taxon>
        <taxon>Trifolieae</taxon>
        <taxon>Trifolium</taxon>
    </lineage>
</organism>
<proteinExistence type="predicted"/>
<sequence length="76" mass="8570">MEDMNGDALGVNMSYEGSGEEEIIANEKTLKFYSMMEEVNEALFEGSSWKYLCTQMNLGTLLYTYERVGNVAIIVP</sequence>
<protein>
    <submittedName>
        <fullName evidence="1">Uncharacterized protein</fullName>
    </submittedName>
</protein>
<reference evidence="1 2" key="2">
    <citation type="journal article" date="2017" name="Front. Plant Sci.">
        <title>Gene Classification and Mining of Molecular Markers Useful in Red Clover (Trifolium pratense) Breeding.</title>
        <authorList>
            <person name="Istvanek J."/>
            <person name="Dluhosova J."/>
            <person name="Dluhos P."/>
            <person name="Patkova L."/>
            <person name="Nedelnik J."/>
            <person name="Repkova J."/>
        </authorList>
    </citation>
    <scope>NUCLEOTIDE SEQUENCE [LARGE SCALE GENOMIC DNA]</scope>
    <source>
        <strain evidence="2">cv. Tatra</strain>
        <tissue evidence="1">Young leaves</tissue>
    </source>
</reference>
<reference evidence="1 2" key="1">
    <citation type="journal article" date="2014" name="Am. J. Bot.">
        <title>Genome assembly and annotation for red clover (Trifolium pratense; Fabaceae).</title>
        <authorList>
            <person name="Istvanek J."/>
            <person name="Jaros M."/>
            <person name="Krenek A."/>
            <person name="Repkova J."/>
        </authorList>
    </citation>
    <scope>NUCLEOTIDE SEQUENCE [LARGE SCALE GENOMIC DNA]</scope>
    <source>
        <strain evidence="2">cv. Tatra</strain>
        <tissue evidence="1">Young leaves</tissue>
    </source>
</reference>
<dbReference type="AlphaFoldDB" id="A0A2K3PLZ0"/>
<comment type="caution">
    <text evidence="1">The sequence shown here is derived from an EMBL/GenBank/DDBJ whole genome shotgun (WGS) entry which is preliminary data.</text>
</comment>
<name>A0A2K3PLZ0_TRIPR</name>
<dbReference type="EMBL" id="ASHM01008401">
    <property type="protein sequence ID" value="PNY16295.1"/>
    <property type="molecule type" value="Genomic_DNA"/>
</dbReference>
<evidence type="ECO:0000313" key="2">
    <source>
        <dbReference type="Proteomes" id="UP000236291"/>
    </source>
</evidence>
<dbReference type="Proteomes" id="UP000236291">
    <property type="component" value="Unassembled WGS sequence"/>
</dbReference>
<accession>A0A2K3PLZ0</accession>
<gene>
    <name evidence="1" type="ORF">L195_g013012</name>
</gene>
<evidence type="ECO:0000313" key="1">
    <source>
        <dbReference type="EMBL" id="PNY16295.1"/>
    </source>
</evidence>